<dbReference type="HOGENOM" id="CLU_124897_1_0_10"/>
<name>A4CP44_ROBBH</name>
<dbReference type="Proteomes" id="UP000009049">
    <property type="component" value="Chromosome"/>
</dbReference>
<dbReference type="EMBL" id="CP001712">
    <property type="protein sequence ID" value="EAR14661.1"/>
    <property type="molecule type" value="Genomic_DNA"/>
</dbReference>
<gene>
    <name evidence="2" type="ordered locus">RB2501_01256</name>
</gene>
<dbReference type="SUPFAM" id="SSF55166">
    <property type="entry name" value="Hedgehog/DD-peptidase"/>
    <property type="match status" value="1"/>
</dbReference>
<dbReference type="InterPro" id="IPR009045">
    <property type="entry name" value="Zn_M74/Hedgehog-like"/>
</dbReference>
<dbReference type="Gene3D" id="3.30.1380.10">
    <property type="match status" value="1"/>
</dbReference>
<proteinExistence type="predicted"/>
<dbReference type="STRING" id="313596.RB2501_01256"/>
<keyword evidence="3" id="KW-1185">Reference proteome</keyword>
<feature type="domain" description="Peptidase M15A C-terminal" evidence="1">
    <location>
        <begin position="25"/>
        <end position="104"/>
    </location>
</feature>
<dbReference type="InterPro" id="IPR013230">
    <property type="entry name" value="Peptidase_M15A_C"/>
</dbReference>
<evidence type="ECO:0000313" key="2">
    <source>
        <dbReference type="EMBL" id="EAR14661.1"/>
    </source>
</evidence>
<evidence type="ECO:0000259" key="1">
    <source>
        <dbReference type="Pfam" id="PF08291"/>
    </source>
</evidence>
<protein>
    <recommendedName>
        <fullName evidence="1">Peptidase M15A C-terminal domain-containing protein</fullName>
    </recommendedName>
</protein>
<dbReference type="KEGG" id="rbi:RB2501_01256"/>
<dbReference type="eggNOG" id="COG3108">
    <property type="taxonomic scope" value="Bacteria"/>
</dbReference>
<evidence type="ECO:0000313" key="3">
    <source>
        <dbReference type="Proteomes" id="UP000009049"/>
    </source>
</evidence>
<organism evidence="2 3">
    <name type="scientific">Robiginitalea biformata (strain ATCC BAA-864 / DSM 15991 / KCTC 12146 / HTCC2501)</name>
    <dbReference type="NCBI Taxonomy" id="313596"/>
    <lineage>
        <taxon>Bacteria</taxon>
        <taxon>Pseudomonadati</taxon>
        <taxon>Bacteroidota</taxon>
        <taxon>Flavobacteriia</taxon>
        <taxon>Flavobacteriales</taxon>
        <taxon>Flavobacteriaceae</taxon>
        <taxon>Robiginitalea</taxon>
    </lineage>
</organism>
<dbReference type="OrthoDB" id="1494639at2"/>
<reference evidence="2 3" key="1">
    <citation type="journal article" date="2009" name="J. Bacteriol.">
        <title>Complete genome sequence of Robiginitalea biformata HTCC2501.</title>
        <authorList>
            <person name="Oh H.M."/>
            <person name="Giovannoni S.J."/>
            <person name="Lee K."/>
            <person name="Ferriera S."/>
            <person name="Johnson J."/>
            <person name="Cho J.C."/>
        </authorList>
    </citation>
    <scope>NUCLEOTIDE SEQUENCE [LARGE SCALE GENOMIC DNA]</scope>
    <source>
        <strain evidence="3">ATCC BAA-864 / HTCC2501 / KCTC 12146</strain>
    </source>
</reference>
<accession>A4CP44</accession>
<sequence length="117" mass="13020">MKYFSTFEFDSPDSPGSGMKMDLGFLKMLDKAREVADIPFVITSGYRTPQYNDRVGGVDGSAHTRGFAADIACRDSVSRYNIIKSLQVAGFTRIGIASTFIHVDNDPDKPQEVIWVY</sequence>
<dbReference type="AlphaFoldDB" id="A4CP44"/>
<dbReference type="RefSeq" id="WP_015755448.1">
    <property type="nucleotide sequence ID" value="NC_013222.1"/>
</dbReference>
<dbReference type="Pfam" id="PF08291">
    <property type="entry name" value="Peptidase_M15_3"/>
    <property type="match status" value="1"/>
</dbReference>